<sequence>MSLPQQFLQYKKFYKTINALILQRESSLLSKQVNIFTTNVDIFSEIALEDTGIEFNDGFHGRFNPKYSIGNFKKSYYKTSLHYENTSEIPVFNVIKLHGSVSWCTEDKNIKLDKDLKLVKEISNSSDDKFKENYDKLMIVNPSKKKFRDTVLNETHYDLLRMYNNELEKENSVLFVMGFSFADEHIKELTLRAANTNPTCVIYIFVHDDSNDIYKELKDDAKNNNIRLLTEEKYNFEKINNFFFKQLNKDNQKLEDSTEINQQ</sequence>
<gene>
    <name evidence="1" type="ORF">BAZSYMA_ACONTIG01751_2</name>
</gene>
<protein>
    <submittedName>
        <fullName evidence="1">Uncharacterized protein</fullName>
    </submittedName>
</protein>
<evidence type="ECO:0000313" key="1">
    <source>
        <dbReference type="EMBL" id="SEH63016.1"/>
    </source>
</evidence>
<dbReference type="InterPro" id="IPR029035">
    <property type="entry name" value="DHS-like_NAD/FAD-binding_dom"/>
</dbReference>
<accession>A0A1H6JLU3</accession>
<dbReference type="AlphaFoldDB" id="A0A1H6JLU3"/>
<dbReference type="Proteomes" id="UP000198988">
    <property type="component" value="Unassembled WGS sequence"/>
</dbReference>
<name>A0A1H6JLU3_9GAMM</name>
<organism evidence="1 2">
    <name type="scientific">Bathymodiolus azoricus thioautotrophic gill symbiont</name>
    <dbReference type="NCBI Taxonomy" id="235205"/>
    <lineage>
        <taxon>Bacteria</taxon>
        <taxon>Pseudomonadati</taxon>
        <taxon>Pseudomonadota</taxon>
        <taxon>Gammaproteobacteria</taxon>
        <taxon>sulfur-oxidizing symbionts</taxon>
    </lineage>
</organism>
<reference evidence="2" key="1">
    <citation type="submission" date="2016-06" db="EMBL/GenBank/DDBJ databases">
        <authorList>
            <person name="Petersen J."/>
            <person name="Sayavedra L."/>
        </authorList>
    </citation>
    <scope>NUCLEOTIDE SEQUENCE [LARGE SCALE GENOMIC DNA]</scope>
    <source>
        <strain evidence="2">BazSymA</strain>
    </source>
</reference>
<proteinExistence type="predicted"/>
<dbReference type="SUPFAM" id="SSF52467">
    <property type="entry name" value="DHS-like NAD/FAD-binding domain"/>
    <property type="match status" value="1"/>
</dbReference>
<dbReference type="EMBL" id="CDSC02000060">
    <property type="protein sequence ID" value="SEH63016.1"/>
    <property type="molecule type" value="Genomic_DNA"/>
</dbReference>
<evidence type="ECO:0000313" key="2">
    <source>
        <dbReference type="Proteomes" id="UP000198988"/>
    </source>
</evidence>
<dbReference type="Pfam" id="PF13289">
    <property type="entry name" value="SIR2_2"/>
    <property type="match status" value="1"/>
</dbReference>